<dbReference type="AlphaFoldDB" id="A0A1B3Z7P1"/>
<dbReference type="OrthoDB" id="5321503at2"/>
<proteinExistence type="predicted"/>
<protein>
    <recommendedName>
        <fullName evidence="3">Sel1 repeat protein</fullName>
    </recommendedName>
</protein>
<dbReference type="EMBL" id="CP014168">
    <property type="protein sequence ID" value="AOH83444.1"/>
    <property type="molecule type" value="Genomic_DNA"/>
</dbReference>
<reference evidence="1 2" key="1">
    <citation type="submission" date="2016-01" db="EMBL/GenBank/DDBJ databases">
        <title>Complete genome and mega plasmid sequence of Sphingomonas panacis DCY99 elicits systemic resistance in rice to Xanthomonas oryzae.</title>
        <authorList>
            <person name="Kim Y.J."/>
            <person name="Yang D.C."/>
            <person name="Sing P."/>
        </authorList>
    </citation>
    <scope>NUCLEOTIDE SEQUENCE [LARGE SCALE GENOMIC DNA]</scope>
    <source>
        <strain evidence="1 2">DCY99</strain>
    </source>
</reference>
<dbReference type="SMART" id="SM00671">
    <property type="entry name" value="SEL1"/>
    <property type="match status" value="1"/>
</dbReference>
<name>A0A1B3Z7P1_9SPHN</name>
<dbReference type="SUPFAM" id="SSF81901">
    <property type="entry name" value="HCP-like"/>
    <property type="match status" value="1"/>
</dbReference>
<dbReference type="InterPro" id="IPR006597">
    <property type="entry name" value="Sel1-like"/>
</dbReference>
<dbReference type="KEGG" id="span:AWL63_05140"/>
<dbReference type="Gene3D" id="1.25.40.10">
    <property type="entry name" value="Tetratricopeptide repeat domain"/>
    <property type="match status" value="1"/>
</dbReference>
<evidence type="ECO:0000313" key="2">
    <source>
        <dbReference type="Proteomes" id="UP000094256"/>
    </source>
</evidence>
<evidence type="ECO:0000313" key="1">
    <source>
        <dbReference type="EMBL" id="AOH83444.1"/>
    </source>
</evidence>
<dbReference type="STRING" id="1560345.AWL63_05140"/>
<sequence>MGSNRKSAQFLLDSRIADATRGDATALYELGMVYSSGTAGIGVDLVEAHKWFNLAAINGSEAAMACRSEIAGDMSAREIAVAQRAARAWLTTSARHAA</sequence>
<dbReference type="RefSeq" id="WP_069204018.1">
    <property type="nucleotide sequence ID" value="NZ_CP014168.1"/>
</dbReference>
<dbReference type="Proteomes" id="UP000094256">
    <property type="component" value="Chromosome"/>
</dbReference>
<organism evidence="1 2">
    <name type="scientific">Sphingomonas panacis</name>
    <dbReference type="NCBI Taxonomy" id="1560345"/>
    <lineage>
        <taxon>Bacteria</taxon>
        <taxon>Pseudomonadati</taxon>
        <taxon>Pseudomonadota</taxon>
        <taxon>Alphaproteobacteria</taxon>
        <taxon>Sphingomonadales</taxon>
        <taxon>Sphingomonadaceae</taxon>
        <taxon>Sphingomonas</taxon>
    </lineage>
</organism>
<keyword evidence="2" id="KW-1185">Reference proteome</keyword>
<dbReference type="InterPro" id="IPR011990">
    <property type="entry name" value="TPR-like_helical_dom_sf"/>
</dbReference>
<evidence type="ECO:0008006" key="3">
    <source>
        <dbReference type="Google" id="ProtNLM"/>
    </source>
</evidence>
<accession>A0A1B3Z7P1</accession>
<gene>
    <name evidence="1" type="ORF">AWL63_05140</name>
</gene>